<dbReference type="PANTHER" id="PTHR34407">
    <property type="entry name" value="EXPRESSED PROTEIN"/>
    <property type="match status" value="1"/>
</dbReference>
<keyword evidence="2" id="KW-1185">Reference proteome</keyword>
<evidence type="ECO:0000313" key="2">
    <source>
        <dbReference type="Proteomes" id="UP001515480"/>
    </source>
</evidence>
<comment type="caution">
    <text evidence="1">The sequence shown here is derived from an EMBL/GenBank/DDBJ whole genome shotgun (WGS) entry which is preliminary data.</text>
</comment>
<dbReference type="SUPFAM" id="SSF52266">
    <property type="entry name" value="SGNH hydrolase"/>
    <property type="match status" value="1"/>
</dbReference>
<organism evidence="1 2">
    <name type="scientific">Prymnesium parvum</name>
    <name type="common">Toxic golden alga</name>
    <dbReference type="NCBI Taxonomy" id="97485"/>
    <lineage>
        <taxon>Eukaryota</taxon>
        <taxon>Haptista</taxon>
        <taxon>Haptophyta</taxon>
        <taxon>Prymnesiophyceae</taxon>
        <taxon>Prymnesiales</taxon>
        <taxon>Prymnesiaceae</taxon>
        <taxon>Prymnesium</taxon>
    </lineage>
</organism>
<dbReference type="AlphaFoldDB" id="A0AB34IUC9"/>
<sequence>MEERLLAEIRALLPQQVDLSSFGLDDRSSTDLSRLWAASSSLFSSSASPFRVRCLGGSVTSGSGSASRAPPGLAPLPFPDVLHEEIRRLAPRRRTDVQAYGVSGVGSRYHAACLRPLVPPQTELVVLDVSLNDFGAYSSRARTYAGLLHTLLYGLRVGAVLTLNWRDLPARSTIGEDNARLAAALARNLSSAAVLSVWRELDEARVSLEGRRPLWAEDNRHPSWRGHQLIGKLIALLLLQAISTAPPPRQSGGDSSDAALFFSPLNSTCVVGAPLAALGEGWRWVDESKDGRHRWGFVAHHTPGANLSLHAGRASQLTGIAGLRPTANVWLELCYLQSYGDWGEFLVGCHHSSPRCECQPAWPWGCSPNLSPAALKDCRRGLEFPRVQSRIDRNFSVWSSTTFILRGGPSCLADLTVRVTALTAAKVKVTGLKIHPFDPFF</sequence>
<gene>
    <name evidence="1" type="ORF">AB1Y20_007144</name>
</gene>
<evidence type="ECO:0000313" key="1">
    <source>
        <dbReference type="EMBL" id="KAL1507520.1"/>
    </source>
</evidence>
<proteinExistence type="predicted"/>
<accession>A0AB34IUC9</accession>
<dbReference type="InterPro" id="IPR036514">
    <property type="entry name" value="SGNH_hydro_sf"/>
</dbReference>
<dbReference type="Gene3D" id="3.40.50.1110">
    <property type="entry name" value="SGNH hydrolase"/>
    <property type="match status" value="1"/>
</dbReference>
<dbReference type="Proteomes" id="UP001515480">
    <property type="component" value="Unassembled WGS sequence"/>
</dbReference>
<name>A0AB34IUC9_PRYPA</name>
<evidence type="ECO:0008006" key="3">
    <source>
        <dbReference type="Google" id="ProtNLM"/>
    </source>
</evidence>
<protein>
    <recommendedName>
        <fullName evidence="3">SGNH hydrolase-type esterase domain-containing protein</fullName>
    </recommendedName>
</protein>
<dbReference type="PANTHER" id="PTHR34407:SF1">
    <property type="entry name" value="SGNH HYDROLASE-TYPE ESTERASE DOMAIN-CONTAINING PROTEIN"/>
    <property type="match status" value="1"/>
</dbReference>
<dbReference type="EMBL" id="JBGBPQ010000017">
    <property type="protein sequence ID" value="KAL1507520.1"/>
    <property type="molecule type" value="Genomic_DNA"/>
</dbReference>
<reference evidence="1 2" key="1">
    <citation type="journal article" date="2024" name="Science">
        <title>Giant polyketide synthase enzymes in the biosynthesis of giant marine polyether toxins.</title>
        <authorList>
            <person name="Fallon T.R."/>
            <person name="Shende V.V."/>
            <person name="Wierzbicki I.H."/>
            <person name="Pendleton A.L."/>
            <person name="Watervoot N.F."/>
            <person name="Auber R.P."/>
            <person name="Gonzalez D.J."/>
            <person name="Wisecaver J.H."/>
            <person name="Moore B.S."/>
        </authorList>
    </citation>
    <scope>NUCLEOTIDE SEQUENCE [LARGE SCALE GENOMIC DNA]</scope>
    <source>
        <strain evidence="1 2">12B1</strain>
    </source>
</reference>